<evidence type="ECO:0000313" key="2">
    <source>
        <dbReference type="EMBL" id="PSR20035.1"/>
    </source>
</evidence>
<dbReference type="EMBL" id="PXYV01000094">
    <property type="protein sequence ID" value="PSR20035.1"/>
    <property type="molecule type" value="Genomic_DNA"/>
</dbReference>
<dbReference type="InterPro" id="IPR001763">
    <property type="entry name" value="Rhodanese-like_dom"/>
</dbReference>
<evidence type="ECO:0000259" key="1">
    <source>
        <dbReference type="PROSITE" id="PS50206"/>
    </source>
</evidence>
<dbReference type="Proteomes" id="UP000241848">
    <property type="component" value="Unassembled WGS sequence"/>
</dbReference>
<accession>A0A2T2WCR6</accession>
<dbReference type="CDD" id="cd00158">
    <property type="entry name" value="RHOD"/>
    <property type="match status" value="1"/>
</dbReference>
<organism evidence="2 3">
    <name type="scientific">Sulfobacillus acidophilus</name>
    <dbReference type="NCBI Taxonomy" id="53633"/>
    <lineage>
        <taxon>Bacteria</taxon>
        <taxon>Bacillati</taxon>
        <taxon>Bacillota</taxon>
        <taxon>Clostridia</taxon>
        <taxon>Eubacteriales</taxon>
        <taxon>Clostridiales Family XVII. Incertae Sedis</taxon>
        <taxon>Sulfobacillus</taxon>
    </lineage>
</organism>
<proteinExistence type="predicted"/>
<dbReference type="InterPro" id="IPR036873">
    <property type="entry name" value="Rhodanese-like_dom_sf"/>
</dbReference>
<reference evidence="2 3" key="1">
    <citation type="journal article" date="2014" name="BMC Genomics">
        <title>Comparison of environmental and isolate Sulfobacillus genomes reveals diverse carbon, sulfur, nitrogen, and hydrogen metabolisms.</title>
        <authorList>
            <person name="Justice N.B."/>
            <person name="Norman A."/>
            <person name="Brown C.T."/>
            <person name="Singh A."/>
            <person name="Thomas B.C."/>
            <person name="Banfield J.F."/>
        </authorList>
    </citation>
    <scope>NUCLEOTIDE SEQUENCE [LARGE SCALE GENOMIC DNA]</scope>
    <source>
        <strain evidence="2">AMDSBA3</strain>
    </source>
</reference>
<dbReference type="PANTHER" id="PTHR43031:SF1">
    <property type="entry name" value="PYRIDINE NUCLEOTIDE-DISULPHIDE OXIDOREDUCTASE"/>
    <property type="match status" value="1"/>
</dbReference>
<dbReference type="PROSITE" id="PS50206">
    <property type="entry name" value="RHODANESE_3"/>
    <property type="match status" value="1"/>
</dbReference>
<protein>
    <recommendedName>
        <fullName evidence="1">Rhodanese domain-containing protein</fullName>
    </recommendedName>
</protein>
<dbReference type="Gene3D" id="3.40.250.10">
    <property type="entry name" value="Rhodanese-like domain"/>
    <property type="match status" value="1"/>
</dbReference>
<dbReference type="SMART" id="SM00450">
    <property type="entry name" value="RHOD"/>
    <property type="match status" value="1"/>
</dbReference>
<dbReference type="Pfam" id="PF00581">
    <property type="entry name" value="Rhodanese"/>
    <property type="match status" value="1"/>
</dbReference>
<dbReference type="SUPFAM" id="SSF52821">
    <property type="entry name" value="Rhodanese/Cell cycle control phosphatase"/>
    <property type="match status" value="1"/>
</dbReference>
<gene>
    <name evidence="2" type="ORF">C7B45_16905</name>
</gene>
<name>A0A2T2WCR6_9FIRM</name>
<evidence type="ECO:0000313" key="3">
    <source>
        <dbReference type="Proteomes" id="UP000241848"/>
    </source>
</evidence>
<dbReference type="PANTHER" id="PTHR43031">
    <property type="entry name" value="FAD-DEPENDENT OXIDOREDUCTASE"/>
    <property type="match status" value="1"/>
</dbReference>
<comment type="caution">
    <text evidence="2">The sequence shown here is derived from an EMBL/GenBank/DDBJ whole genome shotgun (WGS) entry which is preliminary data.</text>
</comment>
<feature type="domain" description="Rhodanese" evidence="1">
    <location>
        <begin position="55"/>
        <end position="139"/>
    </location>
</feature>
<dbReference type="InterPro" id="IPR050229">
    <property type="entry name" value="GlpE_sulfurtransferase"/>
</dbReference>
<dbReference type="AlphaFoldDB" id="A0A2T2WCR6"/>
<sequence>MITRNTCGAQREERGQNMAKGNIGPMVLDWLTGKKPGATQEQVPLAVNADEVERDRSGLYLVDLRNLTAYRQGHIKGAHLIPYLELRKRVHEIPAGMSVVTVDQSERRARQAAKLLRQDGYTARYLKGGLGSWTGKLVK</sequence>